<keyword evidence="6 15" id="KW-0812">Transmembrane</keyword>
<dbReference type="PROSITE" id="PS00379">
    <property type="entry name" value="CDP_ALCOHOL_P_TRANSF"/>
    <property type="match status" value="1"/>
</dbReference>
<reference evidence="16" key="1">
    <citation type="submission" date="2021-01" db="EMBL/GenBank/DDBJ databases">
        <title>Adiantum capillus-veneris genome.</title>
        <authorList>
            <person name="Fang Y."/>
            <person name="Liao Q."/>
        </authorList>
    </citation>
    <scope>NUCLEOTIDE SEQUENCE</scope>
    <source>
        <strain evidence="16">H3</strain>
        <tissue evidence="16">Leaf</tissue>
    </source>
</reference>
<evidence type="ECO:0000256" key="13">
    <source>
        <dbReference type="RuleBase" id="RU003750"/>
    </source>
</evidence>
<evidence type="ECO:0000256" key="7">
    <source>
        <dbReference type="ARBA" id="ARBA00022946"/>
    </source>
</evidence>
<dbReference type="AlphaFoldDB" id="A0A9D4ZF22"/>
<dbReference type="GO" id="GO:0043337">
    <property type="term" value="F:cardiolipin synthase (CMP-forming)"/>
    <property type="evidence" value="ECO:0007669"/>
    <property type="project" value="TreeGrafter"/>
</dbReference>
<dbReference type="EMBL" id="JABFUD020000013">
    <property type="protein sequence ID" value="KAI5070930.1"/>
    <property type="molecule type" value="Genomic_DNA"/>
</dbReference>
<dbReference type="Pfam" id="PF01066">
    <property type="entry name" value="CDP-OH_P_transf"/>
    <property type="match status" value="1"/>
</dbReference>
<gene>
    <name evidence="16" type="ORF">GOP47_0013181</name>
</gene>
<evidence type="ECO:0000313" key="17">
    <source>
        <dbReference type="Proteomes" id="UP000886520"/>
    </source>
</evidence>
<evidence type="ECO:0000256" key="8">
    <source>
        <dbReference type="ARBA" id="ARBA00022989"/>
    </source>
</evidence>
<feature type="transmembrane region" description="Helical" evidence="15">
    <location>
        <begin position="181"/>
        <end position="203"/>
    </location>
</feature>
<sequence>MAAGRRRLSKLVWEAAAARRGRPSFLCSTYHLSPSASTSQHSFFSSWLERNVGCYDLPANPRPFTLGTTHSSLSSTPRGLAQVLDLAPASTPSSYRSPVSGSPSTSQSVYCPQINIPSLLYVSDVKTDTQTHVSEPSKRGDSCTPTEKNNSSSKHRSPWSSREVVNWPNAISFGRLLSGPLLAWLIMEGLLQPAVVGLIIAGASDWFDGYIARRQGINSVFGTYLDPLADKVLIGCVAFSMAQAGYLSLALVALVIARDAALIGGSIVLSAQNLKSQVTSLRDLYNATKGGAQKIEPLYISKINTVFQLALVGVALLQPAFGIEDSYSLIPLLR</sequence>
<dbReference type="PANTHER" id="PTHR14269">
    <property type="entry name" value="CDP-DIACYLGLYCEROL--GLYCEROL-3-PHOSPHATE 3-PHOSPHATIDYLTRANSFERASE-RELATED"/>
    <property type="match status" value="1"/>
</dbReference>
<evidence type="ECO:0000256" key="9">
    <source>
        <dbReference type="ARBA" id="ARBA00023098"/>
    </source>
</evidence>
<keyword evidence="11" id="KW-0594">Phospholipid biosynthesis</keyword>
<keyword evidence="4" id="KW-0444">Lipid biosynthesis</keyword>
<keyword evidence="8 15" id="KW-1133">Transmembrane helix</keyword>
<dbReference type="InterPro" id="IPR000462">
    <property type="entry name" value="CDP-OH_P_trans"/>
</dbReference>
<dbReference type="Proteomes" id="UP000886520">
    <property type="component" value="Chromosome 13"/>
</dbReference>
<evidence type="ECO:0000256" key="12">
    <source>
        <dbReference type="ARBA" id="ARBA00023264"/>
    </source>
</evidence>
<comment type="caution">
    <text evidence="16">The sequence shown here is derived from an EMBL/GenBank/DDBJ whole genome shotgun (WGS) entry which is preliminary data.</text>
</comment>
<comment type="cofactor">
    <cofactor evidence="1">
        <name>Mn(2+)</name>
        <dbReference type="ChEBI" id="CHEBI:29035"/>
    </cofactor>
</comment>
<protein>
    <submittedName>
        <fullName evidence="16">Uncharacterized protein</fullName>
    </submittedName>
</protein>
<evidence type="ECO:0000256" key="15">
    <source>
        <dbReference type="SAM" id="Phobius"/>
    </source>
</evidence>
<feature type="compositionally biased region" description="Low complexity" evidence="14">
    <location>
        <begin position="90"/>
        <end position="108"/>
    </location>
</feature>
<keyword evidence="10 15" id="KW-0472">Membrane</keyword>
<evidence type="ECO:0000256" key="1">
    <source>
        <dbReference type="ARBA" id="ARBA00001936"/>
    </source>
</evidence>
<keyword evidence="17" id="KW-1185">Reference proteome</keyword>
<keyword evidence="5 13" id="KW-0808">Transferase</keyword>
<dbReference type="PANTHER" id="PTHR14269:SF60">
    <property type="entry name" value="CARDIOLIPIN SYNTHASE (CMP-FORMING)"/>
    <property type="match status" value="1"/>
</dbReference>
<evidence type="ECO:0000256" key="4">
    <source>
        <dbReference type="ARBA" id="ARBA00022516"/>
    </source>
</evidence>
<name>A0A9D4ZF22_ADICA</name>
<feature type="compositionally biased region" description="Basic and acidic residues" evidence="14">
    <location>
        <begin position="130"/>
        <end position="141"/>
    </location>
</feature>
<evidence type="ECO:0000256" key="11">
    <source>
        <dbReference type="ARBA" id="ARBA00023209"/>
    </source>
</evidence>
<evidence type="ECO:0000256" key="14">
    <source>
        <dbReference type="SAM" id="MobiDB-lite"/>
    </source>
</evidence>
<comment type="subcellular location">
    <subcellularLocation>
        <location evidence="2">Membrane</location>
        <topology evidence="2">Multi-pass membrane protein</topology>
    </subcellularLocation>
</comment>
<dbReference type="GO" id="GO:0016020">
    <property type="term" value="C:membrane"/>
    <property type="evidence" value="ECO:0007669"/>
    <property type="project" value="UniProtKB-SubCell"/>
</dbReference>
<dbReference type="OrthoDB" id="10020554at2759"/>
<accession>A0A9D4ZF22</accession>
<dbReference type="InterPro" id="IPR043130">
    <property type="entry name" value="CDP-OH_PTrfase_TM_dom"/>
</dbReference>
<evidence type="ECO:0000256" key="10">
    <source>
        <dbReference type="ARBA" id="ARBA00023136"/>
    </source>
</evidence>
<organism evidence="16 17">
    <name type="scientific">Adiantum capillus-veneris</name>
    <name type="common">Maidenhair fern</name>
    <dbReference type="NCBI Taxonomy" id="13818"/>
    <lineage>
        <taxon>Eukaryota</taxon>
        <taxon>Viridiplantae</taxon>
        <taxon>Streptophyta</taxon>
        <taxon>Embryophyta</taxon>
        <taxon>Tracheophyta</taxon>
        <taxon>Polypodiopsida</taxon>
        <taxon>Polypodiidae</taxon>
        <taxon>Polypodiales</taxon>
        <taxon>Pteridineae</taxon>
        <taxon>Pteridaceae</taxon>
        <taxon>Vittarioideae</taxon>
        <taxon>Adiantum</taxon>
    </lineage>
</organism>
<evidence type="ECO:0000256" key="6">
    <source>
        <dbReference type="ARBA" id="ARBA00022692"/>
    </source>
</evidence>
<keyword evidence="12" id="KW-1208">Phospholipid metabolism</keyword>
<keyword evidence="7" id="KW-0809">Transit peptide</keyword>
<keyword evidence="9" id="KW-0443">Lipid metabolism</keyword>
<proteinExistence type="inferred from homology"/>
<dbReference type="GO" id="GO:0005739">
    <property type="term" value="C:mitochondrion"/>
    <property type="evidence" value="ECO:0007669"/>
    <property type="project" value="TreeGrafter"/>
</dbReference>
<dbReference type="InterPro" id="IPR048254">
    <property type="entry name" value="CDP_ALCOHOL_P_TRANSF_CS"/>
</dbReference>
<dbReference type="Gene3D" id="1.20.120.1760">
    <property type="match status" value="1"/>
</dbReference>
<feature type="region of interest" description="Disordered" evidence="14">
    <location>
        <begin position="89"/>
        <end position="108"/>
    </location>
</feature>
<feature type="transmembrane region" description="Helical" evidence="15">
    <location>
        <begin position="232"/>
        <end position="257"/>
    </location>
</feature>
<evidence type="ECO:0000256" key="2">
    <source>
        <dbReference type="ARBA" id="ARBA00004141"/>
    </source>
</evidence>
<dbReference type="FunFam" id="1.20.120.1760:FF:000020">
    <property type="entry name" value="cardiolipin synthase (CMP-forming), mitochondrial"/>
    <property type="match status" value="1"/>
</dbReference>
<comment type="similarity">
    <text evidence="3 13">Belongs to the CDP-alcohol phosphatidyltransferase class-I family.</text>
</comment>
<feature type="region of interest" description="Disordered" evidence="14">
    <location>
        <begin position="130"/>
        <end position="159"/>
    </location>
</feature>
<evidence type="ECO:0000313" key="16">
    <source>
        <dbReference type="EMBL" id="KAI5070930.1"/>
    </source>
</evidence>
<dbReference type="GO" id="GO:0032049">
    <property type="term" value="P:cardiolipin biosynthetic process"/>
    <property type="evidence" value="ECO:0007669"/>
    <property type="project" value="TreeGrafter"/>
</dbReference>
<dbReference type="InterPro" id="IPR050324">
    <property type="entry name" value="CDP-alcohol_PTase-I"/>
</dbReference>
<evidence type="ECO:0000256" key="3">
    <source>
        <dbReference type="ARBA" id="ARBA00010441"/>
    </source>
</evidence>
<evidence type="ECO:0000256" key="5">
    <source>
        <dbReference type="ARBA" id="ARBA00022679"/>
    </source>
</evidence>